<feature type="region of interest" description="Disordered" evidence="1">
    <location>
        <begin position="1"/>
        <end position="37"/>
    </location>
</feature>
<reference evidence="2" key="1">
    <citation type="journal article" date="2023" name="Science">
        <title>Genome structures resolve the early diversification of teleost fishes.</title>
        <authorList>
            <person name="Parey E."/>
            <person name="Louis A."/>
            <person name="Montfort J."/>
            <person name="Bouchez O."/>
            <person name="Roques C."/>
            <person name="Iampietro C."/>
            <person name="Lluch J."/>
            <person name="Castinel A."/>
            <person name="Donnadieu C."/>
            <person name="Desvignes T."/>
            <person name="Floi Bucao C."/>
            <person name="Jouanno E."/>
            <person name="Wen M."/>
            <person name="Mejri S."/>
            <person name="Dirks R."/>
            <person name="Jansen H."/>
            <person name="Henkel C."/>
            <person name="Chen W.J."/>
            <person name="Zahm M."/>
            <person name="Cabau C."/>
            <person name="Klopp C."/>
            <person name="Thompson A.W."/>
            <person name="Robinson-Rechavi M."/>
            <person name="Braasch I."/>
            <person name="Lecointre G."/>
            <person name="Bobe J."/>
            <person name="Postlethwait J.H."/>
            <person name="Berthelot C."/>
            <person name="Roest Crollius H."/>
            <person name="Guiguen Y."/>
        </authorList>
    </citation>
    <scope>NUCLEOTIDE SEQUENCE</scope>
    <source>
        <strain evidence="2">NC1722</strain>
    </source>
</reference>
<keyword evidence="3" id="KW-1185">Reference proteome</keyword>
<dbReference type="AlphaFoldDB" id="A0AAD7SZA8"/>
<proteinExistence type="predicted"/>
<comment type="caution">
    <text evidence="2">The sequence shown here is derived from an EMBL/GenBank/DDBJ whole genome shotgun (WGS) entry which is preliminary data.</text>
</comment>
<accession>A0AAD7SZA8</accession>
<evidence type="ECO:0000313" key="2">
    <source>
        <dbReference type="EMBL" id="KAJ8410436.1"/>
    </source>
</evidence>
<dbReference type="Proteomes" id="UP001221898">
    <property type="component" value="Unassembled WGS sequence"/>
</dbReference>
<evidence type="ECO:0000313" key="3">
    <source>
        <dbReference type="Proteomes" id="UP001221898"/>
    </source>
</evidence>
<dbReference type="EMBL" id="JAINUG010000026">
    <property type="protein sequence ID" value="KAJ8410436.1"/>
    <property type="molecule type" value="Genomic_DNA"/>
</dbReference>
<sequence length="73" mass="8275">MEVVVSTRLSGWTPRPHDPSRSPTGQREVAGKRTRAAKDSVTGCLQMTSLHSLTTEGQYCRKREYWTNQHTSQ</sequence>
<gene>
    <name evidence="2" type="ORF">AAFF_G00193400</name>
</gene>
<name>A0AAD7SZA8_9TELE</name>
<evidence type="ECO:0000256" key="1">
    <source>
        <dbReference type="SAM" id="MobiDB-lite"/>
    </source>
</evidence>
<organism evidence="2 3">
    <name type="scientific">Aldrovandia affinis</name>
    <dbReference type="NCBI Taxonomy" id="143900"/>
    <lineage>
        <taxon>Eukaryota</taxon>
        <taxon>Metazoa</taxon>
        <taxon>Chordata</taxon>
        <taxon>Craniata</taxon>
        <taxon>Vertebrata</taxon>
        <taxon>Euteleostomi</taxon>
        <taxon>Actinopterygii</taxon>
        <taxon>Neopterygii</taxon>
        <taxon>Teleostei</taxon>
        <taxon>Notacanthiformes</taxon>
        <taxon>Halosauridae</taxon>
        <taxon>Aldrovandia</taxon>
    </lineage>
</organism>
<protein>
    <submittedName>
        <fullName evidence="2">Uncharacterized protein</fullName>
    </submittedName>
</protein>